<dbReference type="PANTHER" id="PTHR24148:SF64">
    <property type="entry name" value="HETEROKARYON INCOMPATIBILITY DOMAIN-CONTAINING PROTEIN"/>
    <property type="match status" value="1"/>
</dbReference>
<keyword evidence="2" id="KW-0812">Transmembrane</keyword>
<feature type="transmembrane region" description="Helical" evidence="2">
    <location>
        <begin position="370"/>
        <end position="394"/>
    </location>
</feature>
<dbReference type="OrthoDB" id="2157530at2759"/>
<feature type="region of interest" description="Disordered" evidence="1">
    <location>
        <begin position="1"/>
        <end position="27"/>
    </location>
</feature>
<evidence type="ECO:0000256" key="2">
    <source>
        <dbReference type="SAM" id="Phobius"/>
    </source>
</evidence>
<dbReference type="InterPro" id="IPR052895">
    <property type="entry name" value="HetReg/Transcr_Mod"/>
</dbReference>
<dbReference type="EMBL" id="JAAMPI010000374">
    <property type="protein sequence ID" value="KAF4632138.1"/>
    <property type="molecule type" value="Genomic_DNA"/>
</dbReference>
<name>A0A8H4RM68_9HELO</name>
<evidence type="ECO:0000313" key="5">
    <source>
        <dbReference type="Proteomes" id="UP000566819"/>
    </source>
</evidence>
<evidence type="ECO:0000256" key="1">
    <source>
        <dbReference type="SAM" id="MobiDB-lite"/>
    </source>
</evidence>
<sequence length="830" mass="94039">MHLTKSVPPVNGDADVELGNRLEPPAPGNGTPELLYASLRLPPQSRCIRVLDLDPLPTFFVNHAKWPLNGKLRIVSLLDCPRFMALSYVWGGYSTPRDVIHCNEGAVIEITTNCRDALIALRKRYGRLTIWVDAICIDQQNVQEKSKQIELMEEIYSWAERVLVWLGPGNNSSRKAMRWLRRASYGSFFDAFIRVTSIPISKQRSRYKFALMSCIMWCAIRDNLSILGSFVPIWSCLRGNAWKPPKEDIEDLFDRDWFNRAWTFQEILLAWNITIICGNSALDWGHLLGALEYCYNSAEIEYWYASYGSKGKGVQAMRELVESWMNIIRPTHWNGQEIRCSLPIDDNSADSYQKTAAASFFRSRFVVLKIWYYSVSALSGFIITFLLLLLLIAVPIGSNLKFGVTFTALTALDAVISVFAGVAALFAVLDRGSRVFHRCRFHLEFGNPNHGATTIHLSSIIRVIRQRMVSEPKDRSYATHGVLRRLGMPLTPADYGKSLGQVYQDLFTDLVRWEPRMISLILDVDKDAFSDSPSWVPNWNAVSKSLAQPEYIVNSDFQSRLKPVSIDGLRLTVAVIWKEVVLQTSNTFHPMDPKLFLNDSDHFAASWDQVLLLAQWMSLFCRNSPTEEQDSNQRQGSDMENVSDAGSRTTFRKRTHDAQAAYEAMDSSLNPLNDFWIGGDEDFDHNWCRLVDDILPAFATIGALHPTVHFEAARSFIRNDPDAHLSYWERGRDESTHRDAVEVMVQKINTFSVQRRRLFSTTLGTPGSISESVDLKGGDLVAQVEGVYWPVVLRPTDTALDEYKVVGYAIVPEKSGFQTIGDSPDKLILV</sequence>
<dbReference type="AlphaFoldDB" id="A0A8H4RM68"/>
<reference evidence="4 5" key="1">
    <citation type="submission" date="2020-03" db="EMBL/GenBank/DDBJ databases">
        <title>Draft Genome Sequence of Cudoniella acicularis.</title>
        <authorList>
            <person name="Buettner E."/>
            <person name="Kellner H."/>
        </authorList>
    </citation>
    <scope>NUCLEOTIDE SEQUENCE [LARGE SCALE GENOMIC DNA]</scope>
    <source>
        <strain evidence="4 5">DSM 108380</strain>
    </source>
</reference>
<dbReference type="PANTHER" id="PTHR24148">
    <property type="entry name" value="ANKYRIN REPEAT DOMAIN-CONTAINING PROTEIN 39 HOMOLOG-RELATED"/>
    <property type="match status" value="1"/>
</dbReference>
<proteinExistence type="predicted"/>
<evidence type="ECO:0000259" key="3">
    <source>
        <dbReference type="Pfam" id="PF06985"/>
    </source>
</evidence>
<gene>
    <name evidence="4" type="ORF">G7Y89_g5990</name>
</gene>
<feature type="domain" description="Heterokaryon incompatibility" evidence="3">
    <location>
        <begin position="83"/>
        <end position="266"/>
    </location>
</feature>
<dbReference type="Proteomes" id="UP000566819">
    <property type="component" value="Unassembled WGS sequence"/>
</dbReference>
<protein>
    <recommendedName>
        <fullName evidence="3">Heterokaryon incompatibility domain-containing protein</fullName>
    </recommendedName>
</protein>
<evidence type="ECO:0000313" key="4">
    <source>
        <dbReference type="EMBL" id="KAF4632138.1"/>
    </source>
</evidence>
<feature type="transmembrane region" description="Helical" evidence="2">
    <location>
        <begin position="406"/>
        <end position="429"/>
    </location>
</feature>
<accession>A0A8H4RM68</accession>
<keyword evidence="2" id="KW-0472">Membrane</keyword>
<dbReference type="Pfam" id="PF06985">
    <property type="entry name" value="HET"/>
    <property type="match status" value="1"/>
</dbReference>
<keyword evidence="2" id="KW-1133">Transmembrane helix</keyword>
<organism evidence="4 5">
    <name type="scientific">Cudoniella acicularis</name>
    <dbReference type="NCBI Taxonomy" id="354080"/>
    <lineage>
        <taxon>Eukaryota</taxon>
        <taxon>Fungi</taxon>
        <taxon>Dikarya</taxon>
        <taxon>Ascomycota</taxon>
        <taxon>Pezizomycotina</taxon>
        <taxon>Leotiomycetes</taxon>
        <taxon>Helotiales</taxon>
        <taxon>Tricladiaceae</taxon>
        <taxon>Cudoniella</taxon>
    </lineage>
</organism>
<keyword evidence="5" id="KW-1185">Reference proteome</keyword>
<feature type="region of interest" description="Disordered" evidence="1">
    <location>
        <begin position="625"/>
        <end position="653"/>
    </location>
</feature>
<comment type="caution">
    <text evidence="4">The sequence shown here is derived from an EMBL/GenBank/DDBJ whole genome shotgun (WGS) entry which is preliminary data.</text>
</comment>
<feature type="compositionally biased region" description="Polar residues" evidence="1">
    <location>
        <begin position="625"/>
        <end position="649"/>
    </location>
</feature>
<dbReference type="InterPro" id="IPR010730">
    <property type="entry name" value="HET"/>
</dbReference>